<proteinExistence type="predicted"/>
<evidence type="ECO:0000313" key="3">
    <source>
        <dbReference type="Proteomes" id="UP000240530"/>
    </source>
</evidence>
<keyword evidence="2" id="KW-0969">Cilium</keyword>
<gene>
    <name evidence="2" type="ORF">C0W93_07845</name>
</gene>
<name>A0A2T3KWM4_PHOLD</name>
<dbReference type="EMBL" id="PYNS01000005">
    <property type="protein sequence ID" value="PSV11791.1"/>
    <property type="molecule type" value="Genomic_DNA"/>
</dbReference>
<reference evidence="2 3" key="1">
    <citation type="submission" date="2018-03" db="EMBL/GenBank/DDBJ databases">
        <title>Whole genome sequencing of Histamine producing bacteria.</title>
        <authorList>
            <person name="Butler K."/>
        </authorList>
    </citation>
    <scope>NUCLEOTIDE SEQUENCE [LARGE SCALE GENOMIC DNA]</scope>
    <source>
        <strain evidence="2 3">Res.4.1</strain>
    </source>
</reference>
<evidence type="ECO:0000259" key="1">
    <source>
        <dbReference type="Pfam" id="PF01052"/>
    </source>
</evidence>
<evidence type="ECO:0000313" key="2">
    <source>
        <dbReference type="EMBL" id="PSV11791.1"/>
    </source>
</evidence>
<dbReference type="Proteomes" id="UP000240530">
    <property type="component" value="Unassembled WGS sequence"/>
</dbReference>
<dbReference type="Pfam" id="PF01052">
    <property type="entry name" value="FliMN_C"/>
    <property type="match status" value="1"/>
</dbReference>
<organism evidence="2 3">
    <name type="scientific">Photobacterium leiognathi subsp. mandapamensis</name>
    <name type="common">Photobacterium mandapamensis</name>
    <dbReference type="NCBI Taxonomy" id="48408"/>
    <lineage>
        <taxon>Bacteria</taxon>
        <taxon>Pseudomonadati</taxon>
        <taxon>Pseudomonadota</taxon>
        <taxon>Gammaproteobacteria</taxon>
        <taxon>Vibrionales</taxon>
        <taxon>Vibrionaceae</taxon>
        <taxon>Photobacterium</taxon>
    </lineage>
</organism>
<dbReference type="SUPFAM" id="SSF101801">
    <property type="entry name" value="Surface presentation of antigens (SPOA)"/>
    <property type="match status" value="1"/>
</dbReference>
<protein>
    <submittedName>
        <fullName evidence="2">Flagellar motor switch protein FliM</fullName>
    </submittedName>
</protein>
<accession>A0A2T3KWM4</accession>
<feature type="domain" description="Flagellar motor switch protein FliN-like C-terminal" evidence="1">
    <location>
        <begin position="201"/>
        <end position="265"/>
    </location>
</feature>
<dbReference type="AlphaFoldDB" id="A0A2T3KWM4"/>
<sequence>MEYIKSDFDNKYPILNVELLGKPIHTIKDELANILNRSLTELTDQIQKWIKSTEFTISIVSIDFQSPQQGQHSALTLKHDDGGMINFRCSAPLLISLSDRFYNSPVSRLNSVKSQILTASDFRLQQRLGHLFASVIAPEEMWNECDSSLSGDIGLVIQLDVSCEDTLGTITICIDSSLIQTLTTVIGLQPIANINEQFTKQLESTKVVLNTILCEKQMPLDQVLQLKPGDVFDIDLIQSSPISIGQEHLFNGHVAEQNGQLVLIINTSKDT</sequence>
<dbReference type="RefSeq" id="WP_107184706.1">
    <property type="nucleotide sequence ID" value="NZ_JAWQGC010000001.1"/>
</dbReference>
<keyword evidence="2" id="KW-0966">Cell projection</keyword>
<dbReference type="InterPro" id="IPR036429">
    <property type="entry name" value="SpoA-like_sf"/>
</dbReference>
<dbReference type="InterPro" id="IPR001543">
    <property type="entry name" value="FliN-like_C"/>
</dbReference>
<keyword evidence="2" id="KW-0282">Flagellum</keyword>
<comment type="caution">
    <text evidence="2">The sequence shown here is derived from an EMBL/GenBank/DDBJ whole genome shotgun (WGS) entry which is preliminary data.</text>
</comment>